<feature type="region of interest" description="Disordered" evidence="5">
    <location>
        <begin position="1"/>
        <end position="105"/>
    </location>
</feature>
<reference evidence="7 8" key="1">
    <citation type="journal article" date="2010" name="Proc. Natl. Acad. Sci. U.S.A.">
        <title>Insights into evolution of multicellular fungi from the assembled chromosomes of the mushroom Coprinopsis cinerea (Coprinus cinereus).</title>
        <authorList>
            <person name="Stajich J.E."/>
            <person name="Wilke S.K."/>
            <person name="Ahren D."/>
            <person name="Au C.H."/>
            <person name="Birren B.W."/>
            <person name="Borodovsky M."/>
            <person name="Burns C."/>
            <person name="Canback B."/>
            <person name="Casselton L.A."/>
            <person name="Cheng C.K."/>
            <person name="Deng J."/>
            <person name="Dietrich F.S."/>
            <person name="Fargo D.C."/>
            <person name="Farman M.L."/>
            <person name="Gathman A.C."/>
            <person name="Goldberg J."/>
            <person name="Guigo R."/>
            <person name="Hoegger P.J."/>
            <person name="Hooker J.B."/>
            <person name="Huggins A."/>
            <person name="James T.Y."/>
            <person name="Kamada T."/>
            <person name="Kilaru S."/>
            <person name="Kodira C."/>
            <person name="Kues U."/>
            <person name="Kupfer D."/>
            <person name="Kwan H.S."/>
            <person name="Lomsadze A."/>
            <person name="Li W."/>
            <person name="Lilly W.W."/>
            <person name="Ma L.J."/>
            <person name="Mackey A.J."/>
            <person name="Manning G."/>
            <person name="Martin F."/>
            <person name="Muraguchi H."/>
            <person name="Natvig D.O."/>
            <person name="Palmerini H."/>
            <person name="Ramesh M.A."/>
            <person name="Rehmeyer C.J."/>
            <person name="Roe B.A."/>
            <person name="Shenoy N."/>
            <person name="Stanke M."/>
            <person name="Ter-Hovhannisyan V."/>
            <person name="Tunlid A."/>
            <person name="Velagapudi R."/>
            <person name="Vision T.J."/>
            <person name="Zeng Q."/>
            <person name="Zolan M.E."/>
            <person name="Pukkila P.J."/>
        </authorList>
    </citation>
    <scope>NUCLEOTIDE SEQUENCE [LARGE SCALE GENOMIC DNA]</scope>
    <source>
        <strain evidence="8">Okayama-7 / 130 / ATCC MYA-4618 / FGSC 9003</strain>
    </source>
</reference>
<keyword evidence="2 6" id="KW-0812">Transmembrane</keyword>
<evidence type="ECO:0000256" key="3">
    <source>
        <dbReference type="ARBA" id="ARBA00022989"/>
    </source>
</evidence>
<evidence type="ECO:0000313" key="7">
    <source>
        <dbReference type="EMBL" id="EAU80769.1"/>
    </source>
</evidence>
<evidence type="ECO:0000256" key="4">
    <source>
        <dbReference type="ARBA" id="ARBA00023136"/>
    </source>
</evidence>
<feature type="compositionally biased region" description="Low complexity" evidence="5">
    <location>
        <begin position="327"/>
        <end position="346"/>
    </location>
</feature>
<dbReference type="eggNOG" id="ENOG502RBVZ">
    <property type="taxonomic scope" value="Eukaryota"/>
</dbReference>
<dbReference type="AlphaFoldDB" id="A8PFW9"/>
<feature type="compositionally biased region" description="Low complexity" evidence="5">
    <location>
        <begin position="62"/>
        <end position="103"/>
    </location>
</feature>
<dbReference type="EMBL" id="AACS02000002">
    <property type="protein sequence ID" value="EAU80769.1"/>
    <property type="molecule type" value="Genomic_DNA"/>
</dbReference>
<keyword evidence="4 6" id="KW-0472">Membrane</keyword>
<dbReference type="Proteomes" id="UP000001861">
    <property type="component" value="Unassembled WGS sequence"/>
</dbReference>
<feature type="compositionally biased region" description="Low complexity" evidence="5">
    <location>
        <begin position="1"/>
        <end position="24"/>
    </location>
</feature>
<dbReference type="GeneID" id="6017694"/>
<dbReference type="VEuPathDB" id="FungiDB:CC1G_04879"/>
<feature type="transmembrane region" description="Helical" evidence="6">
    <location>
        <begin position="139"/>
        <end position="163"/>
    </location>
</feature>
<organism evidence="7 8">
    <name type="scientific">Coprinopsis cinerea (strain Okayama-7 / 130 / ATCC MYA-4618 / FGSC 9003)</name>
    <name type="common">Inky cap fungus</name>
    <name type="synonym">Hormographiella aspergillata</name>
    <dbReference type="NCBI Taxonomy" id="240176"/>
    <lineage>
        <taxon>Eukaryota</taxon>
        <taxon>Fungi</taxon>
        <taxon>Dikarya</taxon>
        <taxon>Basidiomycota</taxon>
        <taxon>Agaricomycotina</taxon>
        <taxon>Agaricomycetes</taxon>
        <taxon>Agaricomycetidae</taxon>
        <taxon>Agaricales</taxon>
        <taxon>Agaricineae</taxon>
        <taxon>Psathyrellaceae</taxon>
        <taxon>Coprinopsis</taxon>
    </lineage>
</organism>
<feature type="compositionally biased region" description="Pro residues" evidence="5">
    <location>
        <begin position="25"/>
        <end position="43"/>
    </location>
</feature>
<sequence>MSETSDTTPPITTSDGPTSDTPTSTPTPPPPPTSTPSEPPTSTPTPTSTQTDDEDDDDESSTEPPSSSSTPTSSSTTPTLTSSSTTPTLTPTSADTDTTSSTPNVVTSFQTVTRSRSIVPSATLEPSSDGKGFFQNTGAVAGVFSVVGLIVLAIIIAVVTNGIRRRRAKKFDREIAEAAREAAAAQPPAGFLDDDDDYNRGYGNNTSGGAAGYGAYSDASSHGTYAQSPMSHAESYGMREIGRGPAPGEVFDYGATGAGNAGIGVARARSMRHGDNYGQALQDGGSPYPAFAAPSHQQPAYGRPNDHDILEAAGMGAHVAGAGAAGLARGPSQYQSQSSSGYDQGYNPTLERNKSLTSHESTSQYSGVPSTTASQYYNSRHDNYGPYPAMPPNASSAYQQGYPAGASTHQRQPSMPDNEMDAYGGYVVSDDAPASAPNPPVSAASASTPLPNPFDQAKAGERDTTYSVDDDEPRRVLKVANE</sequence>
<protein>
    <submittedName>
        <fullName evidence="7">Uncharacterized protein</fullName>
    </submittedName>
</protein>
<feature type="region of interest" description="Disordered" evidence="5">
    <location>
        <begin position="327"/>
        <end position="482"/>
    </location>
</feature>
<proteinExistence type="predicted"/>
<dbReference type="RefSeq" id="XP_001841035.1">
    <property type="nucleotide sequence ID" value="XM_001840983.1"/>
</dbReference>
<accession>A8PFW9</accession>
<dbReference type="OrthoDB" id="3068832at2759"/>
<dbReference type="InterPro" id="IPR051694">
    <property type="entry name" value="Immunoregulatory_rcpt-like"/>
</dbReference>
<evidence type="ECO:0000256" key="6">
    <source>
        <dbReference type="SAM" id="Phobius"/>
    </source>
</evidence>
<keyword evidence="3 6" id="KW-1133">Transmembrane helix</keyword>
<dbReference type="STRING" id="240176.A8PFW9"/>
<dbReference type="PANTHER" id="PTHR15549:SF6">
    <property type="entry name" value="MID2 DOMAIN-CONTAINING PROTEIN"/>
    <property type="match status" value="1"/>
</dbReference>
<name>A8PFW9_COPC7</name>
<feature type="compositionally biased region" description="Acidic residues" evidence="5">
    <location>
        <begin position="51"/>
        <end position="61"/>
    </location>
</feature>
<keyword evidence="8" id="KW-1185">Reference proteome</keyword>
<dbReference type="PANTHER" id="PTHR15549">
    <property type="entry name" value="PAIRED IMMUNOGLOBULIN-LIKE TYPE 2 RECEPTOR"/>
    <property type="match status" value="1"/>
</dbReference>
<dbReference type="GO" id="GO:0071944">
    <property type="term" value="C:cell periphery"/>
    <property type="evidence" value="ECO:0007669"/>
    <property type="project" value="UniProtKB-ARBA"/>
</dbReference>
<evidence type="ECO:0000256" key="1">
    <source>
        <dbReference type="ARBA" id="ARBA00004167"/>
    </source>
</evidence>
<evidence type="ECO:0000313" key="8">
    <source>
        <dbReference type="Proteomes" id="UP000001861"/>
    </source>
</evidence>
<evidence type="ECO:0000256" key="2">
    <source>
        <dbReference type="ARBA" id="ARBA00022692"/>
    </source>
</evidence>
<dbReference type="KEGG" id="cci:CC1G_04879"/>
<dbReference type="InParanoid" id="A8PFW9"/>
<comment type="subcellular location">
    <subcellularLocation>
        <location evidence="1">Membrane</location>
        <topology evidence="1">Single-pass membrane protein</topology>
    </subcellularLocation>
</comment>
<comment type="caution">
    <text evidence="7">The sequence shown here is derived from an EMBL/GenBank/DDBJ whole genome shotgun (WGS) entry which is preliminary data.</text>
</comment>
<dbReference type="GO" id="GO:0016020">
    <property type="term" value="C:membrane"/>
    <property type="evidence" value="ECO:0007669"/>
    <property type="project" value="UniProtKB-SubCell"/>
</dbReference>
<dbReference type="OMA" id="IENPGVY"/>
<feature type="compositionally biased region" description="Polar residues" evidence="5">
    <location>
        <begin position="355"/>
        <end position="378"/>
    </location>
</feature>
<gene>
    <name evidence="7" type="ORF">CC1G_04879</name>
</gene>
<evidence type="ECO:0000256" key="5">
    <source>
        <dbReference type="SAM" id="MobiDB-lite"/>
    </source>
</evidence>